<comment type="caution">
    <text evidence="3">The sequence shown here is derived from an EMBL/GenBank/DDBJ whole genome shotgun (WGS) entry which is preliminary data.</text>
</comment>
<evidence type="ECO:0000256" key="2">
    <source>
        <dbReference type="SAM" id="MobiDB-lite"/>
    </source>
</evidence>
<dbReference type="PANTHER" id="PTHR43591">
    <property type="entry name" value="METHYLTRANSFERASE"/>
    <property type="match status" value="1"/>
</dbReference>
<dbReference type="SUPFAM" id="SSF53335">
    <property type="entry name" value="S-adenosyl-L-methionine-dependent methyltransferases"/>
    <property type="match status" value="1"/>
</dbReference>
<keyword evidence="4" id="KW-1185">Reference proteome</keyword>
<sequence>MAPKDPMPTTNTNGSPNGTRDSLSDYEFSFEAYLDYQSRIEIDSNPWTTCATLDTASVAESIYEFHKENGRTYHAYRAGSYLYPNDSLEVERLDTQYNILKILLDGRACLSPFTQANPPHKVLDIATGSGCWAIDMGDEFPEARIIGTDLSPIQTNLVPPNVEFIIDDATDEWPQGRDWCNFDLIHTRATLGCWSDMKTQIIEPAFERLKPGGWMECQELMGLLESDDGTLTDDNPFKVWCDDIVEASILTNRPLNFAASMKQWFIEVGFVDVTEKVYKLPLNGWPKERRLKRFGELWHSNMASGLQAFSYGLLHRVKGWTKEQIEVNLVDVRKAMADQRMHSYEKFYVGIEGIFVISSSGMSDKTAITNLATMLKEESKIIRVIRMVGILLELPTIAFRTPWVKGHCPSSAQLRSVHLKDKLPSANNDVQQRSGFKYHSPLLLAHGADEASNGSSF</sequence>
<organism evidence="3 4">
    <name type="scientific">Fusarium austroafricanum</name>
    <dbReference type="NCBI Taxonomy" id="2364996"/>
    <lineage>
        <taxon>Eukaryota</taxon>
        <taxon>Fungi</taxon>
        <taxon>Dikarya</taxon>
        <taxon>Ascomycota</taxon>
        <taxon>Pezizomycotina</taxon>
        <taxon>Sordariomycetes</taxon>
        <taxon>Hypocreomycetidae</taxon>
        <taxon>Hypocreales</taxon>
        <taxon>Nectriaceae</taxon>
        <taxon>Fusarium</taxon>
        <taxon>Fusarium concolor species complex</taxon>
    </lineage>
</organism>
<dbReference type="GO" id="GO:0008168">
    <property type="term" value="F:methyltransferase activity"/>
    <property type="evidence" value="ECO:0007669"/>
    <property type="project" value="UniProtKB-KW"/>
</dbReference>
<feature type="compositionally biased region" description="Low complexity" evidence="2">
    <location>
        <begin position="8"/>
        <end position="19"/>
    </location>
</feature>
<evidence type="ECO:0000313" key="3">
    <source>
        <dbReference type="EMBL" id="KAF4417392.1"/>
    </source>
</evidence>
<evidence type="ECO:0000313" key="4">
    <source>
        <dbReference type="Proteomes" id="UP000605986"/>
    </source>
</evidence>
<protein>
    <submittedName>
        <fullName evidence="3">Demethylmenaquinone methyltransferase</fullName>
    </submittedName>
</protein>
<gene>
    <name evidence="3" type="ORF">F53441_14521</name>
</gene>
<dbReference type="AlphaFoldDB" id="A0A8H4JE65"/>
<dbReference type="InterPro" id="IPR029063">
    <property type="entry name" value="SAM-dependent_MTases_sf"/>
</dbReference>
<dbReference type="CDD" id="cd02440">
    <property type="entry name" value="AdoMet_MTases"/>
    <property type="match status" value="1"/>
</dbReference>
<dbReference type="Pfam" id="PF13489">
    <property type="entry name" value="Methyltransf_23"/>
    <property type="match status" value="1"/>
</dbReference>
<feature type="region of interest" description="Disordered" evidence="2">
    <location>
        <begin position="1"/>
        <end position="21"/>
    </location>
</feature>
<dbReference type="Gene3D" id="3.40.50.150">
    <property type="entry name" value="Vaccinia Virus protein VP39"/>
    <property type="match status" value="1"/>
</dbReference>
<reference evidence="3" key="1">
    <citation type="submission" date="2020-01" db="EMBL/GenBank/DDBJ databases">
        <title>Identification and distribution of gene clusters putatively required for synthesis of sphingolipid metabolism inhibitors in phylogenetically diverse species of the filamentous fungus Fusarium.</title>
        <authorList>
            <person name="Kim H.-S."/>
            <person name="Busman M."/>
            <person name="Brown D.W."/>
            <person name="Divon H."/>
            <person name="Uhlig S."/>
            <person name="Proctor R.H."/>
        </authorList>
    </citation>
    <scope>NUCLEOTIDE SEQUENCE</scope>
    <source>
        <strain evidence="3">NRRL 53441</strain>
    </source>
</reference>
<comment type="similarity">
    <text evidence="1">Belongs to the methyltransferase superfamily. LaeA methyltransferase family.</text>
</comment>
<accession>A0A8H4JE65</accession>
<keyword evidence="3" id="KW-0808">Transferase</keyword>
<proteinExistence type="inferred from homology"/>
<dbReference type="PANTHER" id="PTHR43591:SF14">
    <property type="entry name" value="METHYLTRANSFERASE"/>
    <property type="match status" value="1"/>
</dbReference>
<dbReference type="EMBL" id="JAADJG010001372">
    <property type="protein sequence ID" value="KAF4417392.1"/>
    <property type="molecule type" value="Genomic_DNA"/>
</dbReference>
<name>A0A8H4JE65_9HYPO</name>
<keyword evidence="3" id="KW-0489">Methyltransferase</keyword>
<dbReference type="OrthoDB" id="2013972at2759"/>
<dbReference type="GO" id="GO:0032259">
    <property type="term" value="P:methylation"/>
    <property type="evidence" value="ECO:0007669"/>
    <property type="project" value="UniProtKB-KW"/>
</dbReference>
<dbReference type="Proteomes" id="UP000605986">
    <property type="component" value="Unassembled WGS sequence"/>
</dbReference>
<evidence type="ECO:0000256" key="1">
    <source>
        <dbReference type="ARBA" id="ARBA00038158"/>
    </source>
</evidence>